<accession>A0A0E9QNL1</accession>
<sequence>MIQCLSKVNTVIFVITLFIPYRRTSGLNFKWNDNRTFHNNVM</sequence>
<reference evidence="1" key="1">
    <citation type="submission" date="2014-11" db="EMBL/GenBank/DDBJ databases">
        <authorList>
            <person name="Amaro Gonzalez C."/>
        </authorList>
    </citation>
    <scope>NUCLEOTIDE SEQUENCE</scope>
</reference>
<proteinExistence type="predicted"/>
<reference evidence="1" key="2">
    <citation type="journal article" date="2015" name="Fish Shellfish Immunol.">
        <title>Early steps in the European eel (Anguilla anguilla)-Vibrio vulnificus interaction in the gills: Role of the RtxA13 toxin.</title>
        <authorList>
            <person name="Callol A."/>
            <person name="Pajuelo D."/>
            <person name="Ebbesson L."/>
            <person name="Teles M."/>
            <person name="MacKenzie S."/>
            <person name="Amaro C."/>
        </authorList>
    </citation>
    <scope>NUCLEOTIDE SEQUENCE</scope>
</reference>
<dbReference type="EMBL" id="GBXM01090066">
    <property type="protein sequence ID" value="JAH18511.1"/>
    <property type="molecule type" value="Transcribed_RNA"/>
</dbReference>
<evidence type="ECO:0000313" key="1">
    <source>
        <dbReference type="EMBL" id="JAH18511.1"/>
    </source>
</evidence>
<protein>
    <submittedName>
        <fullName evidence="1">Uncharacterized protein</fullName>
    </submittedName>
</protein>
<name>A0A0E9QNL1_ANGAN</name>
<dbReference type="AlphaFoldDB" id="A0A0E9QNL1"/>
<organism evidence="1">
    <name type="scientific">Anguilla anguilla</name>
    <name type="common">European freshwater eel</name>
    <name type="synonym">Muraena anguilla</name>
    <dbReference type="NCBI Taxonomy" id="7936"/>
    <lineage>
        <taxon>Eukaryota</taxon>
        <taxon>Metazoa</taxon>
        <taxon>Chordata</taxon>
        <taxon>Craniata</taxon>
        <taxon>Vertebrata</taxon>
        <taxon>Euteleostomi</taxon>
        <taxon>Actinopterygii</taxon>
        <taxon>Neopterygii</taxon>
        <taxon>Teleostei</taxon>
        <taxon>Anguilliformes</taxon>
        <taxon>Anguillidae</taxon>
        <taxon>Anguilla</taxon>
    </lineage>
</organism>